<organism evidence="8 9">
    <name type="scientific">Natronomonas pharaonis (strain ATCC 35678 / DSM 2160 / CIP 103997 / JCM 8858 / NBRC 14720 / NCIMB 2260 / Gabara)</name>
    <name type="common">Halobacterium pharaonis</name>
    <dbReference type="NCBI Taxonomy" id="348780"/>
    <lineage>
        <taxon>Archaea</taxon>
        <taxon>Methanobacteriati</taxon>
        <taxon>Methanobacteriota</taxon>
        <taxon>Stenosarchaea group</taxon>
        <taxon>Halobacteria</taxon>
        <taxon>Halobacteriales</taxon>
        <taxon>Natronomonadaceae</taxon>
        <taxon>Natronomonas</taxon>
    </lineage>
</organism>
<protein>
    <submittedName>
        <fullName evidence="8">Probable anaerobic dehydrogenase membrane anchor subunit</fullName>
    </submittedName>
</protein>
<dbReference type="Gene3D" id="1.20.1630.10">
    <property type="entry name" value="Formate dehydrogenase/DMSO reductase domain"/>
    <property type="match status" value="1"/>
</dbReference>
<comment type="similarity">
    <text evidence="2">Belongs to the NrfD family.</text>
</comment>
<accession>A0A1U7EZ74</accession>
<proteinExistence type="inferred from homology"/>
<dbReference type="Pfam" id="PF03916">
    <property type="entry name" value="NrfD"/>
    <property type="match status" value="1"/>
</dbReference>
<dbReference type="GeneID" id="3702213"/>
<keyword evidence="3" id="KW-1003">Cell membrane</keyword>
<dbReference type="eggNOG" id="arCOG02027">
    <property type="taxonomic scope" value="Archaea"/>
</dbReference>
<feature type="transmembrane region" description="Helical" evidence="7">
    <location>
        <begin position="255"/>
        <end position="277"/>
    </location>
</feature>
<keyword evidence="4 7" id="KW-0812">Transmembrane</keyword>
<dbReference type="PANTHER" id="PTHR34856:SF2">
    <property type="entry name" value="PROTEIN NRFD"/>
    <property type="match status" value="1"/>
</dbReference>
<evidence type="ECO:0000313" key="8">
    <source>
        <dbReference type="EMBL" id="CAI50570.1"/>
    </source>
</evidence>
<feature type="transmembrane region" description="Helical" evidence="7">
    <location>
        <begin position="297"/>
        <end position="321"/>
    </location>
</feature>
<evidence type="ECO:0000256" key="4">
    <source>
        <dbReference type="ARBA" id="ARBA00022692"/>
    </source>
</evidence>
<feature type="transmembrane region" description="Helical" evidence="7">
    <location>
        <begin position="333"/>
        <end position="357"/>
    </location>
</feature>
<feature type="transmembrane region" description="Helical" evidence="7">
    <location>
        <begin position="92"/>
        <end position="116"/>
    </location>
</feature>
<evidence type="ECO:0000256" key="6">
    <source>
        <dbReference type="ARBA" id="ARBA00023136"/>
    </source>
</evidence>
<dbReference type="RefSeq" id="WP_011324182.1">
    <property type="nucleotide sequence ID" value="NC_007426.1"/>
</dbReference>
<dbReference type="InterPro" id="IPR005614">
    <property type="entry name" value="NrfD-like"/>
</dbReference>
<dbReference type="GO" id="GO:0005886">
    <property type="term" value="C:plasma membrane"/>
    <property type="evidence" value="ECO:0007669"/>
    <property type="project" value="UniProtKB-SubCell"/>
</dbReference>
<keyword evidence="9" id="KW-1185">Reference proteome</keyword>
<reference evidence="8 9" key="1">
    <citation type="journal article" date="2005" name="Genome Res.">
        <title>Living with two extremes: conclusions from the genome sequence of Natronomonas pharaonis.</title>
        <authorList>
            <person name="Falb M."/>
            <person name="Pfeiffer F."/>
            <person name="Palm P."/>
            <person name="Rodewald K."/>
            <person name="Hickmann V."/>
            <person name="Tittor J."/>
            <person name="Oesterhelt D."/>
        </authorList>
    </citation>
    <scope>NUCLEOTIDE SEQUENCE [LARGE SCALE GENOMIC DNA]</scope>
    <source>
        <strain evidence="9">ATCC 35678 / DSM 2160 / CIP 103997 / JCM 8858 / NBRC 14720 / NCIMB 2260 / Gabara</strain>
    </source>
</reference>
<dbReference type="KEGG" id="nph:NP_4958A"/>
<evidence type="ECO:0000256" key="1">
    <source>
        <dbReference type="ARBA" id="ARBA00004651"/>
    </source>
</evidence>
<feature type="transmembrane region" description="Helical" evidence="7">
    <location>
        <begin position="18"/>
        <end position="41"/>
    </location>
</feature>
<dbReference type="STRING" id="348780.NP_4958A"/>
<evidence type="ECO:0000313" key="9">
    <source>
        <dbReference type="Proteomes" id="UP000002698"/>
    </source>
</evidence>
<dbReference type="OrthoDB" id="205836at2157"/>
<dbReference type="InterPro" id="IPR052049">
    <property type="entry name" value="Electron_transfer_protein"/>
</dbReference>
<keyword evidence="5 7" id="KW-1133">Transmembrane helix</keyword>
<feature type="transmembrane region" description="Helical" evidence="7">
    <location>
        <begin position="184"/>
        <end position="208"/>
    </location>
</feature>
<feature type="transmembrane region" description="Helical" evidence="7">
    <location>
        <begin position="53"/>
        <end position="72"/>
    </location>
</feature>
<sequence length="367" mass="37624">MPLEIIFNEPYTQWDWKIAQYVALIGLAGGAYLTAYVADVLSKRRESVEHGQLAKYGYLTGLLVIAISPPIMLSHLATPFRAMALPFTMSNLGSWMAIGSYLIAGFGLGALLMFGWTAFGKERPNRPAVADGGTDIASDGGTAETATGGRTVGGGVRGVANRVGLLDLLDRLADITRPSEKIRLGLGAFFGVLAAGVLLYSAMALGSGATNRVPLWDKTFLIPVQILSGLGAGLAAAVGLTALATRSPGRTLQSYALAASGLLVGSLLAVLATVTMLPGQAPAAAEAVNNMLTTYAGLFIGVAIVGGMVLPAIFLGGSALAQRSGALPDDVTAASYVFAGALAVAGKIALALVYILAAEFTPLPLPM</sequence>
<feature type="transmembrane region" description="Helical" evidence="7">
    <location>
        <begin position="220"/>
        <end position="243"/>
    </location>
</feature>
<dbReference type="HOGENOM" id="CLU_045348_1_0_2"/>
<gene>
    <name evidence="8" type="ordered locus">NP_4958A</name>
</gene>
<dbReference type="Proteomes" id="UP000002698">
    <property type="component" value="Chromosome"/>
</dbReference>
<evidence type="ECO:0000256" key="5">
    <source>
        <dbReference type="ARBA" id="ARBA00022989"/>
    </source>
</evidence>
<evidence type="ECO:0000256" key="7">
    <source>
        <dbReference type="SAM" id="Phobius"/>
    </source>
</evidence>
<dbReference type="PANTHER" id="PTHR34856">
    <property type="entry name" value="PROTEIN NRFD"/>
    <property type="match status" value="1"/>
</dbReference>
<evidence type="ECO:0000256" key="3">
    <source>
        <dbReference type="ARBA" id="ARBA00022475"/>
    </source>
</evidence>
<evidence type="ECO:0000256" key="2">
    <source>
        <dbReference type="ARBA" id="ARBA00008929"/>
    </source>
</evidence>
<comment type="subcellular location">
    <subcellularLocation>
        <location evidence="1">Cell membrane</location>
        <topology evidence="1">Multi-pass membrane protein</topology>
    </subcellularLocation>
</comment>
<dbReference type="AlphaFoldDB" id="A0A1U7EZ74"/>
<dbReference type="EnsemblBacteria" id="CAI50570">
    <property type="protein sequence ID" value="CAI50570"/>
    <property type="gene ID" value="NP_4958A"/>
</dbReference>
<keyword evidence="6 7" id="KW-0472">Membrane</keyword>
<dbReference type="EMBL" id="CR936257">
    <property type="protein sequence ID" value="CAI50570.1"/>
    <property type="molecule type" value="Genomic_DNA"/>
</dbReference>
<name>A0A1U7EZ74_NATPD</name>